<dbReference type="VEuPathDB" id="TriTrypDB:ECC02_009696"/>
<dbReference type="VEuPathDB" id="TriTrypDB:Tc_MARK_9741"/>
<feature type="domain" description="Sialidase" evidence="2">
    <location>
        <begin position="95"/>
        <end position="456"/>
    </location>
</feature>
<evidence type="ECO:0000259" key="2">
    <source>
        <dbReference type="Pfam" id="PF13859"/>
    </source>
</evidence>
<accession>A0A2V2WFH4</accession>
<dbReference type="InterPro" id="IPR021287">
    <property type="entry name" value="Trans-sialidase_CS"/>
</dbReference>
<feature type="domain" description="Trans-sialidase C-terminal" evidence="3">
    <location>
        <begin position="520"/>
        <end position="736"/>
    </location>
</feature>
<feature type="compositionally biased region" description="Polar residues" evidence="1">
    <location>
        <begin position="834"/>
        <end position="844"/>
    </location>
</feature>
<gene>
    <name evidence="4" type="ORF">C3747_132g72</name>
</gene>
<feature type="region of interest" description="Disordered" evidence="1">
    <location>
        <begin position="156"/>
        <end position="184"/>
    </location>
</feature>
<protein>
    <submittedName>
        <fullName evidence="4">Putative trans-sialidase, Group VI</fullName>
    </submittedName>
</protein>
<evidence type="ECO:0000256" key="1">
    <source>
        <dbReference type="SAM" id="MobiDB-lite"/>
    </source>
</evidence>
<dbReference type="VEuPathDB" id="TriTrypDB:TcBrA4_0141230"/>
<evidence type="ECO:0000313" key="5">
    <source>
        <dbReference type="Proteomes" id="UP000246078"/>
    </source>
</evidence>
<dbReference type="Gene3D" id="2.120.10.10">
    <property type="match status" value="1"/>
</dbReference>
<dbReference type="VEuPathDB" id="TriTrypDB:TcCL_Unassigned02793"/>
<dbReference type="Pfam" id="PF11052">
    <property type="entry name" value="Tr-sialidase_C"/>
    <property type="match status" value="1"/>
</dbReference>
<dbReference type="SMR" id="A0A2V2WFH4"/>
<feature type="compositionally biased region" description="Polar residues" evidence="1">
    <location>
        <begin position="853"/>
        <end position="862"/>
    </location>
</feature>
<dbReference type="VEuPathDB" id="TriTrypDB:TCDM_11127"/>
<dbReference type="VEuPathDB" id="TriTrypDB:TcYC6_0130670"/>
<dbReference type="VEuPathDB" id="TriTrypDB:TcG_10545"/>
<dbReference type="InterPro" id="IPR036278">
    <property type="entry name" value="Sialidase_sf"/>
</dbReference>
<proteinExistence type="predicted"/>
<feature type="region of interest" description="Disordered" evidence="1">
    <location>
        <begin position="1"/>
        <end position="39"/>
    </location>
</feature>
<dbReference type="Pfam" id="PF22925">
    <property type="entry name" value="TS_C"/>
    <property type="match status" value="1"/>
</dbReference>
<dbReference type="Pfam" id="PF13859">
    <property type="entry name" value="BNR_3"/>
    <property type="match status" value="1"/>
</dbReference>
<dbReference type="Proteomes" id="UP000246078">
    <property type="component" value="Unassembled WGS sequence"/>
</dbReference>
<feature type="compositionally biased region" description="Basic and acidic residues" evidence="1">
    <location>
        <begin position="903"/>
        <end position="921"/>
    </location>
</feature>
<dbReference type="CDD" id="cd15482">
    <property type="entry name" value="Sialidase_non-viral"/>
    <property type="match status" value="1"/>
</dbReference>
<feature type="compositionally biased region" description="Basic and acidic residues" evidence="1">
    <location>
        <begin position="25"/>
        <end position="36"/>
    </location>
</feature>
<evidence type="ECO:0000259" key="3">
    <source>
        <dbReference type="Pfam" id="PF22925"/>
    </source>
</evidence>
<dbReference type="VEuPathDB" id="TriTrypDB:C4B63_33g56"/>
<dbReference type="VEuPathDB" id="TriTrypDB:BCY84_06401"/>
<dbReference type="VEuPathDB" id="TriTrypDB:TCSYLVIO_008505"/>
<dbReference type="VEuPathDB" id="TriTrypDB:TcCLB.508107.30"/>
<comment type="caution">
    <text evidence="4">The sequence shown here is derived from an EMBL/GenBank/DDBJ whole genome shotgun (WGS) entry which is preliminary data.</text>
</comment>
<sequence length="966" mass="102974">MLSRVAAVKAPRTHNRRRVTGSSGRRREGGESEPRRPNMSRHLLYSAMLLLLVMMRCSTGGASSKEKSPAPIPPPKTYFDWRDVEKVETVISLRVPSLVGMNGDVFAVAEAQCTGKKEAGEGSFTGIASELLTLTGEKPKEELDKSKLKTQVLEKCSSDKGNFPSQSAAKEGGSQSETKVHVSQPTTVVDGSDIYMLAGNYSNKGASDGQAGDWGLLLVSGNVSTVDSKKRIYWSDTYGLPWAFFVKQHESLTQLINGGGSGVKMNDGTLVFPVEATKRANSNEEEVKTTTVSLIIYSSDIATWKLSKGMSAGGCSVPSVVKWEKDKLMMMTACDDGRRRVYESGDKGDSWTEALGTLSCVWGNEKGEGAKGVRSGFITATIGGDKRNVMLVTLPVYSEKESKKENGKLHLWLTDNTHIVDIGPVSEKDDDVTASSLLYKSAGGKDKNDELIALYEKKSDDKDTASLGMVSVLLTAQLQRVKEVLTTWNEVDDFVSKLCPSENAKEDTSSGTACSADIKITDGLVGFLSGNFSNKTWRDEYLGVNATVKENGGGAAAATGTSDKGVKFQGAWAEWPVGEQGENQLYHFANYNFTLVATVSIDGKPKEDNPIPVMGVKVNDDNNPVLLGLSYEKEKKKWRIVFCGDGQNKELSSDWEETKKKDHVVILLRNGTQGSAYVDGQPVLGDAQCDLINEKDKKISHFYIGGDGSSAGGAGIEEDVSVTVTNVLLYNRPLNDAEITAINTNKRFIQRLTDLKNVARDTLSPDVDTQPTLAAVSETTRHGQQPLKPEPLKGEEGTGSGGASNSAKTTMTTHSVGSQSAEQLPSGGSHDGNESVNADSSSDGNPAVGTVGGDTTQGNESPQIPVGISDAADANTSTTEGEGQYGPTVNPEAGVSSGESGEPTEKINGQEEEIHPQDREVNATALSSSLGNVPQGNNSDAGTVSESGMVPSLFLLLLGLWGLAAL</sequence>
<feature type="region of interest" description="Disordered" evidence="1">
    <location>
        <begin position="776"/>
        <end position="944"/>
    </location>
</feature>
<dbReference type="VEuPathDB" id="TriTrypDB:TcCLB.508293.60"/>
<feature type="compositionally biased region" description="Polar residues" evidence="1">
    <location>
        <begin position="803"/>
        <end position="823"/>
    </location>
</feature>
<organism evidence="4 5">
    <name type="scientific">Trypanosoma cruzi</name>
    <dbReference type="NCBI Taxonomy" id="5693"/>
    <lineage>
        <taxon>Eukaryota</taxon>
        <taxon>Discoba</taxon>
        <taxon>Euglenozoa</taxon>
        <taxon>Kinetoplastea</taxon>
        <taxon>Metakinetoplastina</taxon>
        <taxon>Trypanosomatida</taxon>
        <taxon>Trypanosomatidae</taxon>
        <taxon>Trypanosoma</taxon>
        <taxon>Schizotrypanum</taxon>
    </lineage>
</organism>
<dbReference type="AlphaFoldDB" id="A0A2V2WFH4"/>
<reference evidence="4 5" key="1">
    <citation type="journal article" date="2018" name="Microb. Genom.">
        <title>Expanding an expanded genome: long-read sequencing of Trypanosoma cruzi.</title>
        <authorList>
            <person name="Berna L."/>
            <person name="Rodriguez M."/>
            <person name="Chiribao M.L."/>
            <person name="Parodi-Talice A."/>
            <person name="Pita S."/>
            <person name="Rijo G."/>
            <person name="Alvarez-Valin F."/>
            <person name="Robello C."/>
        </authorList>
    </citation>
    <scope>NUCLEOTIDE SEQUENCE [LARGE SCALE GENOMIC DNA]</scope>
    <source>
        <strain evidence="4 5">TCC</strain>
    </source>
</reference>
<dbReference type="SUPFAM" id="SSF49899">
    <property type="entry name" value="Concanavalin A-like lectins/glucanases"/>
    <property type="match status" value="1"/>
</dbReference>
<dbReference type="PRINTS" id="PR01803">
    <property type="entry name" value="TCSIALIDASE"/>
</dbReference>
<dbReference type="InterPro" id="IPR055239">
    <property type="entry name" value="TS_C"/>
</dbReference>
<dbReference type="VEuPathDB" id="TriTrypDB:TcCLB.510197.180"/>
<name>A0A2V2WFH4_TRYCR</name>
<feature type="compositionally biased region" description="Polar residues" evidence="1">
    <location>
        <begin position="159"/>
        <end position="184"/>
    </location>
</feature>
<dbReference type="Gene3D" id="2.60.120.200">
    <property type="match status" value="1"/>
</dbReference>
<evidence type="ECO:0000313" key="4">
    <source>
        <dbReference type="EMBL" id="PWV05404.1"/>
    </source>
</evidence>
<dbReference type="EMBL" id="PRFC01000132">
    <property type="protein sequence ID" value="PWV05404.1"/>
    <property type="molecule type" value="Genomic_DNA"/>
</dbReference>
<dbReference type="GO" id="GO:0004308">
    <property type="term" value="F:exo-alpha-sialidase activity"/>
    <property type="evidence" value="ECO:0007669"/>
    <property type="project" value="InterPro"/>
</dbReference>
<dbReference type="InterPro" id="IPR013320">
    <property type="entry name" value="ConA-like_dom_sf"/>
</dbReference>
<dbReference type="VEuPathDB" id="TriTrypDB:C3747_132g72"/>
<dbReference type="SUPFAM" id="SSF50939">
    <property type="entry name" value="Sialidases"/>
    <property type="match status" value="1"/>
</dbReference>
<feature type="compositionally biased region" description="Polar residues" evidence="1">
    <location>
        <begin position="924"/>
        <end position="944"/>
    </location>
</feature>
<dbReference type="InterPro" id="IPR008377">
    <property type="entry name" value="Sialidase_trypan"/>
</dbReference>
<dbReference type="InterPro" id="IPR011040">
    <property type="entry name" value="Sialidase"/>
</dbReference>